<organism evidence="1 2">
    <name type="scientific">Candidatus Methanoperedens nitratireducens</name>
    <dbReference type="NCBI Taxonomy" id="1392998"/>
    <lineage>
        <taxon>Archaea</taxon>
        <taxon>Methanobacteriati</taxon>
        <taxon>Methanobacteriota</taxon>
        <taxon>Stenosarchaea group</taxon>
        <taxon>Methanomicrobia</taxon>
        <taxon>Methanosarcinales</taxon>
        <taxon>ANME-2 cluster</taxon>
        <taxon>Candidatus Methanoperedentaceae</taxon>
        <taxon>Candidatus Methanoperedens</taxon>
    </lineage>
</organism>
<evidence type="ECO:0000313" key="2">
    <source>
        <dbReference type="Proteomes" id="UP000050360"/>
    </source>
</evidence>
<comment type="caution">
    <text evidence="1">The sequence shown here is derived from an EMBL/GenBank/DDBJ whole genome shotgun (WGS) entry which is preliminary data.</text>
</comment>
<evidence type="ECO:0000313" key="1">
    <source>
        <dbReference type="EMBL" id="KPQ41428.1"/>
    </source>
</evidence>
<accession>A0A0P8A4L0</accession>
<reference evidence="1 2" key="1">
    <citation type="submission" date="2015-09" db="EMBL/GenBank/DDBJ databases">
        <title>A metagenomics-based metabolic model of nitrate-dependent anaerobic oxidation of methane by Methanoperedens-like archaea.</title>
        <authorList>
            <person name="Arshad A."/>
            <person name="Speth D.R."/>
            <person name="De Graaf R.M."/>
            <person name="Op Den Camp H.J."/>
            <person name="Jetten M.S."/>
            <person name="Welte C.U."/>
        </authorList>
    </citation>
    <scope>NUCLEOTIDE SEQUENCE [LARGE SCALE GENOMIC DNA]</scope>
</reference>
<protein>
    <recommendedName>
        <fullName evidence="3">DUF2283 domain-containing protein</fullName>
    </recommendedName>
</protein>
<dbReference type="Proteomes" id="UP000050360">
    <property type="component" value="Unassembled WGS sequence"/>
</dbReference>
<dbReference type="InterPro" id="IPR019270">
    <property type="entry name" value="DUF2283"/>
</dbReference>
<evidence type="ECO:0008006" key="3">
    <source>
        <dbReference type="Google" id="ProtNLM"/>
    </source>
</evidence>
<dbReference type="AlphaFoldDB" id="A0A0P8A4L0"/>
<gene>
    <name evidence="1" type="ORF">MPEBLZ_04027</name>
</gene>
<proteinExistence type="predicted"/>
<dbReference type="Pfam" id="PF10049">
    <property type="entry name" value="DUF2283"/>
    <property type="match status" value="1"/>
</dbReference>
<dbReference type="EMBL" id="LKCM01000362">
    <property type="protein sequence ID" value="KPQ41428.1"/>
    <property type="molecule type" value="Genomic_DNA"/>
</dbReference>
<sequence>MEKIKVIINRESNTLDVWFDDAEKEFICEETGEEVILKKDKDNKVIGFEKLNLFADTKVNIPIEVMTT</sequence>
<name>A0A0P8A4L0_9EURY</name>